<dbReference type="InterPro" id="IPR036866">
    <property type="entry name" value="RibonucZ/Hydroxyglut_hydro"/>
</dbReference>
<evidence type="ECO:0000256" key="3">
    <source>
        <dbReference type="ARBA" id="ARBA00015084"/>
    </source>
</evidence>
<dbReference type="SUPFAM" id="SSF56281">
    <property type="entry name" value="Metallo-hydrolase/oxidoreductase"/>
    <property type="match status" value="1"/>
</dbReference>
<organism evidence="8 9">
    <name type="scientific">Plastoroseomonas hellenica</name>
    <dbReference type="NCBI Taxonomy" id="2687306"/>
    <lineage>
        <taxon>Bacteria</taxon>
        <taxon>Pseudomonadati</taxon>
        <taxon>Pseudomonadota</taxon>
        <taxon>Alphaproteobacteria</taxon>
        <taxon>Acetobacterales</taxon>
        <taxon>Acetobacteraceae</taxon>
        <taxon>Plastoroseomonas</taxon>
    </lineage>
</organism>
<dbReference type="InterPro" id="IPR001279">
    <property type="entry name" value="Metallo-B-lactamas"/>
</dbReference>
<dbReference type="NCBIfam" id="TIGR02108">
    <property type="entry name" value="PQQ_syn_pqqB"/>
    <property type="match status" value="1"/>
</dbReference>
<comment type="caution">
    <text evidence="8">The sequence shown here is derived from an EMBL/GenBank/DDBJ whole genome shotgun (WGS) entry which is preliminary data.</text>
</comment>
<comment type="similarity">
    <text evidence="2 6">Belongs to the PqqB family.</text>
</comment>
<evidence type="ECO:0000256" key="4">
    <source>
        <dbReference type="ARBA" id="ARBA00022448"/>
    </source>
</evidence>
<sequence>MLRAIILGAGAGGGFPQWNSAGPGCLRARAGDPAAPPRSQCALAVSADGERWALVNASPDLRQQIAATPALHPRPGVIRNSPLAAVVLTGGEVDTIAGLLTLRERHPFALYGAPPVLEVLAANGIFNALNPALVPRRTIPAETPFAIADADGVPLGITAEAFAVPGKVPLFAEGPDGADPGRADDGETIGLALSAGGARLLFIPGCAAMTPALADRIRGADTLLFDGTLFADDEMIAAGAGPKTGARMGHMSLDGPVGTLAVFRDIPVRRRILVHINNTNPILLADSPERRIVAEAGWEVAEDGMEISL</sequence>
<dbReference type="RefSeq" id="WP_211855028.1">
    <property type="nucleotide sequence ID" value="NZ_JAAGBB010000032.1"/>
</dbReference>
<dbReference type="Gene3D" id="3.60.15.10">
    <property type="entry name" value="Ribonuclease Z/Hydroxyacylglutathione hydrolase-like"/>
    <property type="match status" value="1"/>
</dbReference>
<proteinExistence type="inferred from homology"/>
<accession>A0ABS5F545</accession>
<comment type="pathway">
    <text evidence="1 6">Cofactor biosynthesis; pyrroloquinoline quinone biosynthesis.</text>
</comment>
<dbReference type="EMBL" id="JAAGBB010000032">
    <property type="protein sequence ID" value="MBR0667245.1"/>
    <property type="molecule type" value="Genomic_DNA"/>
</dbReference>
<reference evidence="9" key="1">
    <citation type="journal article" date="2021" name="Syst. Appl. Microbiol.">
        <title>Roseomonas hellenica sp. nov., isolated from roots of wild-growing Alkanna tinctoria.</title>
        <authorList>
            <person name="Rat A."/>
            <person name="Naranjo H.D."/>
            <person name="Lebbe L."/>
            <person name="Cnockaert M."/>
            <person name="Krigas N."/>
            <person name="Grigoriadou K."/>
            <person name="Maloupa E."/>
            <person name="Willems A."/>
        </authorList>
    </citation>
    <scope>NUCLEOTIDE SEQUENCE [LARGE SCALE GENOMIC DNA]</scope>
    <source>
        <strain evidence="9">LMG 31523</strain>
    </source>
</reference>
<keyword evidence="9" id="KW-1185">Reference proteome</keyword>
<dbReference type="Proteomes" id="UP001196870">
    <property type="component" value="Unassembled WGS sequence"/>
</dbReference>
<keyword evidence="4 6" id="KW-0813">Transport</keyword>
<gene>
    <name evidence="6 8" type="primary">pqqB</name>
    <name evidence="8" type="ORF">GXW71_23005</name>
</gene>
<evidence type="ECO:0000256" key="6">
    <source>
        <dbReference type="HAMAP-Rule" id="MF_00653"/>
    </source>
</evidence>
<dbReference type="InterPro" id="IPR011842">
    <property type="entry name" value="PQQ_synth_PqqB"/>
</dbReference>
<evidence type="ECO:0000313" key="8">
    <source>
        <dbReference type="EMBL" id="MBR0667245.1"/>
    </source>
</evidence>
<protein>
    <recommendedName>
        <fullName evidence="3 6">Coenzyme PQQ synthesis protein B</fullName>
    </recommendedName>
    <alternativeName>
        <fullName evidence="6">Pyrroloquinoline quinone biosynthesis protein B</fullName>
    </alternativeName>
</protein>
<dbReference type="Pfam" id="PF12706">
    <property type="entry name" value="Lactamase_B_2"/>
    <property type="match status" value="1"/>
</dbReference>
<evidence type="ECO:0000259" key="7">
    <source>
        <dbReference type="Pfam" id="PF12706"/>
    </source>
</evidence>
<evidence type="ECO:0000256" key="2">
    <source>
        <dbReference type="ARBA" id="ARBA00008481"/>
    </source>
</evidence>
<evidence type="ECO:0000313" key="9">
    <source>
        <dbReference type="Proteomes" id="UP001196870"/>
    </source>
</evidence>
<evidence type="ECO:0000256" key="1">
    <source>
        <dbReference type="ARBA" id="ARBA00004886"/>
    </source>
</evidence>
<evidence type="ECO:0000256" key="5">
    <source>
        <dbReference type="ARBA" id="ARBA00022905"/>
    </source>
</evidence>
<keyword evidence="5 6" id="KW-0884">PQQ biosynthesis</keyword>
<name>A0ABS5F545_9PROT</name>
<dbReference type="HAMAP" id="MF_00653">
    <property type="entry name" value="PQQ_syn_PqqB"/>
    <property type="match status" value="1"/>
</dbReference>
<comment type="function">
    <text evidence="6">May be involved in the transport of PQQ or its precursor to the periplasm.</text>
</comment>
<feature type="domain" description="Metallo-beta-lactamase" evidence="7">
    <location>
        <begin position="51"/>
        <end position="276"/>
    </location>
</feature>